<dbReference type="RefSeq" id="XP_008871566.1">
    <property type="nucleotide sequence ID" value="XM_008873344.1"/>
</dbReference>
<dbReference type="SUPFAM" id="SSF56104">
    <property type="entry name" value="SAICAR synthase-like"/>
    <property type="match status" value="2"/>
</dbReference>
<accession>A0A024U051</accession>
<dbReference type="VEuPathDB" id="FungiDB:H310_07836"/>
<feature type="transmembrane region" description="Helical" evidence="3">
    <location>
        <begin position="330"/>
        <end position="349"/>
    </location>
</feature>
<keyword evidence="3" id="KW-0472">Membrane</keyword>
<gene>
    <name evidence="5" type="ORF">H310_07836</name>
</gene>
<keyword evidence="1" id="KW-0418">Kinase</keyword>
<dbReference type="InterPro" id="IPR002498">
    <property type="entry name" value="PInositol-4-P-4/5-kinase_core"/>
</dbReference>
<dbReference type="GO" id="GO:0016308">
    <property type="term" value="F:1-phosphatidylinositol-4-phosphate 5-kinase activity"/>
    <property type="evidence" value="ECO:0007669"/>
    <property type="project" value="TreeGrafter"/>
</dbReference>
<keyword evidence="3" id="KW-1133">Transmembrane helix</keyword>
<keyword evidence="3" id="KW-0812">Transmembrane</keyword>
<keyword evidence="1" id="KW-0067">ATP-binding</keyword>
<keyword evidence="1" id="KW-0808">Transferase</keyword>
<dbReference type="InterPro" id="IPR027484">
    <property type="entry name" value="PInositol-4-P-5-kinase_N"/>
</dbReference>
<feature type="transmembrane region" description="Helical" evidence="3">
    <location>
        <begin position="121"/>
        <end position="142"/>
    </location>
</feature>
<proteinExistence type="predicted"/>
<dbReference type="Gene3D" id="3.30.800.10">
    <property type="entry name" value="Phosphatidylinositol Phosphate Kinase II Beta"/>
    <property type="match status" value="1"/>
</dbReference>
<dbReference type="STRING" id="157072.A0A024U051"/>
<feature type="transmembrane region" description="Helical" evidence="3">
    <location>
        <begin position="229"/>
        <end position="247"/>
    </location>
</feature>
<dbReference type="Pfam" id="PF01504">
    <property type="entry name" value="PIP5K"/>
    <property type="match status" value="2"/>
</dbReference>
<dbReference type="GO" id="GO:0046854">
    <property type="term" value="P:phosphatidylinositol phosphate biosynthetic process"/>
    <property type="evidence" value="ECO:0007669"/>
    <property type="project" value="TreeGrafter"/>
</dbReference>
<dbReference type="InterPro" id="IPR023610">
    <property type="entry name" value="PInositol-4/5-P-5/4-kinase"/>
</dbReference>
<feature type="transmembrane region" description="Helical" evidence="3">
    <location>
        <begin position="154"/>
        <end position="176"/>
    </location>
</feature>
<feature type="domain" description="PIPK" evidence="4">
    <location>
        <begin position="441"/>
        <end position="800"/>
    </location>
</feature>
<name>A0A024U051_9STRA</name>
<dbReference type="OrthoDB" id="2129491at2759"/>
<reference evidence="5" key="1">
    <citation type="submission" date="2013-12" db="EMBL/GenBank/DDBJ databases">
        <title>The Genome Sequence of Aphanomyces invadans NJM9701.</title>
        <authorList>
            <consortium name="The Broad Institute Genomics Platform"/>
            <person name="Russ C."/>
            <person name="Tyler B."/>
            <person name="van West P."/>
            <person name="Dieguez-Uribeondo J."/>
            <person name="Young S.K."/>
            <person name="Zeng Q."/>
            <person name="Gargeya S."/>
            <person name="Fitzgerald M."/>
            <person name="Abouelleil A."/>
            <person name="Alvarado L."/>
            <person name="Chapman S.B."/>
            <person name="Gainer-Dewar J."/>
            <person name="Goldberg J."/>
            <person name="Griggs A."/>
            <person name="Gujja S."/>
            <person name="Hansen M."/>
            <person name="Howarth C."/>
            <person name="Imamovic A."/>
            <person name="Ireland A."/>
            <person name="Larimer J."/>
            <person name="McCowan C."/>
            <person name="Murphy C."/>
            <person name="Pearson M."/>
            <person name="Poon T.W."/>
            <person name="Priest M."/>
            <person name="Roberts A."/>
            <person name="Saif S."/>
            <person name="Shea T."/>
            <person name="Sykes S."/>
            <person name="Wortman J."/>
            <person name="Nusbaum C."/>
            <person name="Birren B."/>
        </authorList>
    </citation>
    <scope>NUCLEOTIDE SEQUENCE [LARGE SCALE GENOMIC DNA]</scope>
    <source>
        <strain evidence="5">NJM9701</strain>
    </source>
</reference>
<dbReference type="Gene3D" id="1.20.1070.10">
    <property type="entry name" value="Rhodopsin 7-helix transmembrane proteins"/>
    <property type="match status" value="1"/>
</dbReference>
<feature type="region of interest" description="Disordered" evidence="2">
    <location>
        <begin position="1"/>
        <end position="33"/>
    </location>
</feature>
<feature type="transmembrane region" description="Helical" evidence="3">
    <location>
        <begin position="287"/>
        <end position="309"/>
    </location>
</feature>
<evidence type="ECO:0000259" key="4">
    <source>
        <dbReference type="PROSITE" id="PS51455"/>
    </source>
</evidence>
<evidence type="ECO:0000256" key="1">
    <source>
        <dbReference type="PROSITE-ProRule" id="PRU00781"/>
    </source>
</evidence>
<dbReference type="PANTHER" id="PTHR23086:SF8">
    <property type="entry name" value="PHOSPHATIDYLINOSITOL 5-PHOSPHATE 4-KINASE, ISOFORM A"/>
    <property type="match status" value="1"/>
</dbReference>
<evidence type="ECO:0000256" key="3">
    <source>
        <dbReference type="SAM" id="Phobius"/>
    </source>
</evidence>
<feature type="compositionally biased region" description="Low complexity" evidence="2">
    <location>
        <begin position="8"/>
        <end position="33"/>
    </location>
</feature>
<dbReference type="eggNOG" id="KOG0229">
    <property type="taxonomic scope" value="Eukaryota"/>
</dbReference>
<dbReference type="EMBL" id="KI913966">
    <property type="protein sequence ID" value="ETV99790.1"/>
    <property type="molecule type" value="Genomic_DNA"/>
</dbReference>
<dbReference type="AlphaFoldDB" id="A0A024U051"/>
<dbReference type="Gene3D" id="3.30.810.10">
    <property type="entry name" value="2-Layer Sandwich"/>
    <property type="match status" value="1"/>
</dbReference>
<feature type="compositionally biased region" description="Polar residues" evidence="2">
    <location>
        <begin position="834"/>
        <end position="850"/>
    </location>
</feature>
<dbReference type="PANTHER" id="PTHR23086">
    <property type="entry name" value="PHOSPHATIDYLINOSITOL-4-PHOSPHATE 5-KINASE"/>
    <property type="match status" value="1"/>
</dbReference>
<keyword evidence="1" id="KW-0547">Nucleotide-binding</keyword>
<organism evidence="5">
    <name type="scientific">Aphanomyces invadans</name>
    <dbReference type="NCBI Taxonomy" id="157072"/>
    <lineage>
        <taxon>Eukaryota</taxon>
        <taxon>Sar</taxon>
        <taxon>Stramenopiles</taxon>
        <taxon>Oomycota</taxon>
        <taxon>Saprolegniomycetes</taxon>
        <taxon>Saprolegniales</taxon>
        <taxon>Verrucalvaceae</taxon>
        <taxon>Aphanomyces</taxon>
    </lineage>
</organism>
<dbReference type="GO" id="GO:0005886">
    <property type="term" value="C:plasma membrane"/>
    <property type="evidence" value="ECO:0007669"/>
    <property type="project" value="TreeGrafter"/>
</dbReference>
<dbReference type="PROSITE" id="PS51455">
    <property type="entry name" value="PIPK"/>
    <property type="match status" value="1"/>
</dbReference>
<dbReference type="GeneID" id="20084886"/>
<feature type="transmembrane region" description="Helical" evidence="3">
    <location>
        <begin position="196"/>
        <end position="217"/>
    </location>
</feature>
<evidence type="ECO:0000256" key="2">
    <source>
        <dbReference type="SAM" id="MobiDB-lite"/>
    </source>
</evidence>
<dbReference type="InterPro" id="IPR027483">
    <property type="entry name" value="PInositol-4-P-4/5-kinase_C_sf"/>
</dbReference>
<evidence type="ECO:0000313" key="5">
    <source>
        <dbReference type="EMBL" id="ETV99790.1"/>
    </source>
</evidence>
<dbReference type="CDD" id="cd00139">
    <property type="entry name" value="PIPKc"/>
    <property type="match status" value="1"/>
</dbReference>
<dbReference type="SUPFAM" id="SSF81321">
    <property type="entry name" value="Family A G protein-coupled receptor-like"/>
    <property type="match status" value="1"/>
</dbReference>
<dbReference type="SMART" id="SM00330">
    <property type="entry name" value="PIPKc"/>
    <property type="match status" value="1"/>
</dbReference>
<sequence>MEPPQFTISAAEPISAPSSRNASRTSSRKSVSLSSSQRSSFFGRKNDILVDDQHLKTFDMSESDDAGNIQSLRSVVFDGISFKLTWPSFWLWLFGTSITIGTFITAYLVTDIEGHEINPGLVMGSAQTFVTSCVVIITFHGVHAFQRHPNPLLYYRAIMDLILSIRFLFDPLWIYWGIYQVDNVASCRYLSAITEFLFLSADAWFFVLTLDLYLSLNNPFTSVKRNRRIYVRGVSLFAIGLSAVVSSKQGLFGFAEGNFCWTYAKRYDKLANHTEANDFFSFNISTWVAFFSWMVLFYAFAFFVLGSSFSRLRMGLNKTMETRKGMLRDGALSIVSYTVYWTVGFSLYASSYNGGATPHQLRMDPVFKLYCYVLAGRGIVTYFLWFVINSPQLITTKWLDFSEDGIDTNISAQLNTSLQSDLLEYTVRGMLRAIYESDEIVAAAATEDANGQRPAPRLSIDSATSMSSMRLTVVDTMPQTKARVQKKGVKTPLPPAKRSVHFVNYRPSTFASLRSHFQLKTDDFVASFEEATKPSISEGASGAFMFFSKDMRFIVKSMVEAEAWFLVKIAPDYRNYMLSQPHTKLTRFFGCFKITLHGNKFYFVVMENLFANAPEIHHRYDIKGSWVNRSYDNPRDGAKVKCRYCSMQFVYHSNAGKQQTCPNLAGPHEPNVVLKDDDIHYRLRLGAAEGRALLDQLKRDSVFLRDQGIMDYSLLIGVVDVQYKVDKSDAGVENPHLCDSISGPGLYYVGVIDILQTWNFQKRMERWAKIWLRGKDPRGLSAIEPYPYQVRFEAKLRDLIATDEYSSNALSTNCATKHLQPLFAHNRSLEPVSFSSRPTPQLIKTWSTPQRAGPARMASTEDPSVWL</sequence>
<feature type="transmembrane region" description="Helical" evidence="3">
    <location>
        <begin position="89"/>
        <end position="109"/>
    </location>
</feature>
<feature type="region of interest" description="Disordered" evidence="2">
    <location>
        <begin position="834"/>
        <end position="867"/>
    </location>
</feature>
<dbReference type="GO" id="GO:0005524">
    <property type="term" value="F:ATP binding"/>
    <property type="evidence" value="ECO:0007669"/>
    <property type="project" value="UniProtKB-UniRule"/>
</dbReference>
<protein>
    <recommendedName>
        <fullName evidence="4">PIPK domain-containing protein</fullName>
    </recommendedName>
</protein>